<comment type="subcellular location">
    <subcellularLocation>
        <location evidence="1">Membrane</location>
        <topology evidence="1">Multi-pass membrane protein</topology>
    </subcellularLocation>
</comment>
<dbReference type="GO" id="GO:0016020">
    <property type="term" value="C:membrane"/>
    <property type="evidence" value="ECO:0007669"/>
    <property type="project" value="UniProtKB-SubCell"/>
</dbReference>
<evidence type="ECO:0000313" key="9">
    <source>
        <dbReference type="EMBL" id="POS70761.1"/>
    </source>
</evidence>
<proteinExistence type="inferred from homology"/>
<keyword evidence="3 7" id="KW-1133">Transmembrane helix</keyword>
<feature type="transmembrane region" description="Helical" evidence="7">
    <location>
        <begin position="205"/>
        <end position="227"/>
    </location>
</feature>
<accession>A0A2P5HKK4</accession>
<feature type="transmembrane region" description="Helical" evidence="7">
    <location>
        <begin position="131"/>
        <end position="151"/>
    </location>
</feature>
<evidence type="ECO:0000259" key="8">
    <source>
        <dbReference type="Pfam" id="PF20684"/>
    </source>
</evidence>
<feature type="domain" description="Rhodopsin" evidence="8">
    <location>
        <begin position="128"/>
        <end position="228"/>
    </location>
</feature>
<dbReference type="Proteomes" id="UP000094444">
    <property type="component" value="Unassembled WGS sequence"/>
</dbReference>
<evidence type="ECO:0000313" key="10">
    <source>
        <dbReference type="Proteomes" id="UP000094444"/>
    </source>
</evidence>
<feature type="transmembrane region" description="Helical" evidence="7">
    <location>
        <begin position="74"/>
        <end position="105"/>
    </location>
</feature>
<evidence type="ECO:0000256" key="7">
    <source>
        <dbReference type="SAM" id="Phobius"/>
    </source>
</evidence>
<reference evidence="9" key="1">
    <citation type="submission" date="2017-09" db="EMBL/GenBank/DDBJ databases">
        <title>Polyketide synthases of a Diaporthe helianthi virulent isolate.</title>
        <authorList>
            <person name="Baroncelli R."/>
        </authorList>
    </citation>
    <scope>NUCLEOTIDE SEQUENCE [LARGE SCALE GENOMIC DNA]</scope>
    <source>
        <strain evidence="9">7/96</strain>
    </source>
</reference>
<organism evidence="9 10">
    <name type="scientific">Diaporthe helianthi</name>
    <dbReference type="NCBI Taxonomy" id="158607"/>
    <lineage>
        <taxon>Eukaryota</taxon>
        <taxon>Fungi</taxon>
        <taxon>Dikarya</taxon>
        <taxon>Ascomycota</taxon>
        <taxon>Pezizomycotina</taxon>
        <taxon>Sordariomycetes</taxon>
        <taxon>Sordariomycetidae</taxon>
        <taxon>Diaporthales</taxon>
        <taxon>Diaporthaceae</taxon>
        <taxon>Diaporthe</taxon>
    </lineage>
</organism>
<feature type="transmembrane region" description="Helical" evidence="7">
    <location>
        <begin position="163"/>
        <end position="185"/>
    </location>
</feature>
<evidence type="ECO:0000256" key="1">
    <source>
        <dbReference type="ARBA" id="ARBA00004141"/>
    </source>
</evidence>
<sequence>MVQMPQLPPGTDIWATPAGKPPPGVVPNLVDPPTNENIGLVTLPLFLALVTIFMGMRLYVQLRLTKQKLWWDDLALWLALWTTVVAGLPQPITGLVKASLLLFYLRVFKPNRWLRYGIIFGLNETGTRLSWAQAGFNVATDVYVFFLPIYGVSCLQISNKRRVGIIAIFATAVAAIIMSALTLHWRTEYTGSNTDPNWSATTRMSLSVLEIDIGMMCACMPMFGPLFSPGKDGRFSNFTTFFRSIRTRLLRSGLTGSSHRTADRVPNDSYEVPGSSYGQKSDVELVHRNGHYGSAKQGGGGAEWFDNTADMTKDTVIDRTSVVLDANVMVDSKPTHPDAAHAV</sequence>
<evidence type="ECO:0000256" key="3">
    <source>
        <dbReference type="ARBA" id="ARBA00022989"/>
    </source>
</evidence>
<gene>
    <name evidence="9" type="ORF">DHEL01_v210842</name>
</gene>
<dbReference type="EMBL" id="MAVT02001493">
    <property type="protein sequence ID" value="POS70761.1"/>
    <property type="molecule type" value="Genomic_DNA"/>
</dbReference>
<keyword evidence="4 7" id="KW-0472">Membrane</keyword>
<dbReference type="InterPro" id="IPR052337">
    <property type="entry name" value="SAT4-like"/>
</dbReference>
<dbReference type="InterPro" id="IPR049326">
    <property type="entry name" value="Rhodopsin_dom_fungi"/>
</dbReference>
<evidence type="ECO:0000256" key="4">
    <source>
        <dbReference type="ARBA" id="ARBA00023136"/>
    </source>
</evidence>
<keyword evidence="10" id="KW-1185">Reference proteome</keyword>
<name>A0A2P5HKK4_DIAHE</name>
<protein>
    <recommendedName>
        <fullName evidence="8">Rhodopsin domain-containing protein</fullName>
    </recommendedName>
</protein>
<dbReference type="PANTHER" id="PTHR33048">
    <property type="entry name" value="PTH11-LIKE INTEGRAL MEMBRANE PROTEIN (AFU_ORTHOLOGUE AFUA_5G11245)"/>
    <property type="match status" value="1"/>
</dbReference>
<feature type="transmembrane region" description="Helical" evidence="7">
    <location>
        <begin position="38"/>
        <end position="62"/>
    </location>
</feature>
<dbReference type="PANTHER" id="PTHR33048:SF158">
    <property type="entry name" value="MEMBRANE PROTEIN PTH11-LIKE, PUTATIVE-RELATED"/>
    <property type="match status" value="1"/>
</dbReference>
<comment type="similarity">
    <text evidence="5">Belongs to the SAT4 family.</text>
</comment>
<evidence type="ECO:0000256" key="2">
    <source>
        <dbReference type="ARBA" id="ARBA00022692"/>
    </source>
</evidence>
<dbReference type="AlphaFoldDB" id="A0A2P5HKK4"/>
<evidence type="ECO:0000256" key="5">
    <source>
        <dbReference type="ARBA" id="ARBA00038359"/>
    </source>
</evidence>
<dbReference type="Pfam" id="PF20684">
    <property type="entry name" value="Fung_rhodopsin"/>
    <property type="match status" value="1"/>
</dbReference>
<comment type="caution">
    <text evidence="9">The sequence shown here is derived from an EMBL/GenBank/DDBJ whole genome shotgun (WGS) entry which is preliminary data.</text>
</comment>
<evidence type="ECO:0000256" key="6">
    <source>
        <dbReference type="SAM" id="MobiDB-lite"/>
    </source>
</evidence>
<feature type="region of interest" description="Disordered" evidence="6">
    <location>
        <begin position="256"/>
        <end position="276"/>
    </location>
</feature>
<dbReference type="OrthoDB" id="444631at2759"/>
<keyword evidence="2 7" id="KW-0812">Transmembrane</keyword>
<dbReference type="InParanoid" id="A0A2P5HKK4"/>